<comment type="caution">
    <text evidence="9">The sequence shown here is derived from an EMBL/GenBank/DDBJ whole genome shotgun (WGS) entry which is preliminary data.</text>
</comment>
<keyword evidence="4" id="KW-0234">DNA repair</keyword>
<dbReference type="PANTHER" id="PTHR32235">
    <property type="entry name" value="NON-HOMOLOGOUS END-JOINING FACTOR 1"/>
    <property type="match status" value="1"/>
</dbReference>
<sequence length="123" mass="14110">AIMETDGTAILGERRNQTYVQERAEEWAPCIEAGVHQLSSLILSELCKTKALSATWTKDRNQLTLSMKSSLKDMAYCWKFTLERLSDMLLQTHFVTPLLVQLHNLSTKNQNLIGELHKKQHQL</sequence>
<evidence type="ECO:0000256" key="2">
    <source>
        <dbReference type="ARBA" id="ARBA00022763"/>
    </source>
</evidence>
<dbReference type="GO" id="GO:0045027">
    <property type="term" value="F:DNA end binding"/>
    <property type="evidence" value="ECO:0007669"/>
    <property type="project" value="TreeGrafter"/>
</dbReference>
<comment type="similarity">
    <text evidence="6">Belongs to the XRCC4-XLF family. XLF subfamily.</text>
</comment>
<dbReference type="AlphaFoldDB" id="A0AAV2QBQ4"/>
<gene>
    <name evidence="9" type="ORF">MNOR_LOCUS9358</name>
</gene>
<dbReference type="EMBL" id="CAXKWB010004512">
    <property type="protein sequence ID" value="CAL4073904.1"/>
    <property type="molecule type" value="Genomic_DNA"/>
</dbReference>
<proteinExistence type="inferred from homology"/>
<dbReference type="InterPro" id="IPR015381">
    <property type="entry name" value="XLF-like_N"/>
</dbReference>
<evidence type="ECO:0000256" key="7">
    <source>
        <dbReference type="ARBA" id="ARBA00044529"/>
    </source>
</evidence>
<evidence type="ECO:0000256" key="1">
    <source>
        <dbReference type="ARBA" id="ARBA00004123"/>
    </source>
</evidence>
<dbReference type="GO" id="GO:0006303">
    <property type="term" value="P:double-strand break repair via nonhomologous end joining"/>
    <property type="evidence" value="ECO:0007669"/>
    <property type="project" value="UniProtKB-ARBA"/>
</dbReference>
<dbReference type="Proteomes" id="UP001497623">
    <property type="component" value="Unassembled WGS sequence"/>
</dbReference>
<feature type="non-terminal residue" evidence="9">
    <location>
        <position position="1"/>
    </location>
</feature>
<keyword evidence="2" id="KW-0227">DNA damage</keyword>
<name>A0AAV2QBQ4_MEGNR</name>
<dbReference type="PANTHER" id="PTHR32235:SF1">
    <property type="entry name" value="NON-HOMOLOGOUS END-JOINING FACTOR 1"/>
    <property type="match status" value="1"/>
</dbReference>
<dbReference type="GO" id="GO:0032807">
    <property type="term" value="C:DNA ligase IV complex"/>
    <property type="evidence" value="ECO:0007669"/>
    <property type="project" value="TreeGrafter"/>
</dbReference>
<organism evidence="9 10">
    <name type="scientific">Meganyctiphanes norvegica</name>
    <name type="common">Northern krill</name>
    <name type="synonym">Thysanopoda norvegica</name>
    <dbReference type="NCBI Taxonomy" id="48144"/>
    <lineage>
        <taxon>Eukaryota</taxon>
        <taxon>Metazoa</taxon>
        <taxon>Ecdysozoa</taxon>
        <taxon>Arthropoda</taxon>
        <taxon>Crustacea</taxon>
        <taxon>Multicrustacea</taxon>
        <taxon>Malacostraca</taxon>
        <taxon>Eumalacostraca</taxon>
        <taxon>Eucarida</taxon>
        <taxon>Euphausiacea</taxon>
        <taxon>Euphausiidae</taxon>
        <taxon>Meganyctiphanes</taxon>
    </lineage>
</organism>
<evidence type="ECO:0000256" key="4">
    <source>
        <dbReference type="ARBA" id="ARBA00023204"/>
    </source>
</evidence>
<evidence type="ECO:0000313" key="9">
    <source>
        <dbReference type="EMBL" id="CAL4073904.1"/>
    </source>
</evidence>
<keyword evidence="5" id="KW-0539">Nucleus</keyword>
<reference evidence="9 10" key="1">
    <citation type="submission" date="2024-05" db="EMBL/GenBank/DDBJ databases">
        <authorList>
            <person name="Wallberg A."/>
        </authorList>
    </citation>
    <scope>NUCLEOTIDE SEQUENCE [LARGE SCALE GENOMIC DNA]</scope>
</reference>
<feature type="non-terminal residue" evidence="9">
    <location>
        <position position="123"/>
    </location>
</feature>
<evidence type="ECO:0000256" key="5">
    <source>
        <dbReference type="ARBA" id="ARBA00023242"/>
    </source>
</evidence>
<evidence type="ECO:0000256" key="6">
    <source>
        <dbReference type="ARBA" id="ARBA00025747"/>
    </source>
</evidence>
<evidence type="ECO:0000259" key="8">
    <source>
        <dbReference type="Pfam" id="PF09302"/>
    </source>
</evidence>
<evidence type="ECO:0000313" key="10">
    <source>
        <dbReference type="Proteomes" id="UP001497623"/>
    </source>
</evidence>
<dbReference type="InterPro" id="IPR052287">
    <property type="entry name" value="NHEJ_factor"/>
</dbReference>
<accession>A0AAV2QBQ4</accession>
<dbReference type="Gene3D" id="2.170.210.10">
    <property type="entry name" value="DNA double-strand break repair and VJ recombination XRCC4, N-terminal"/>
    <property type="match status" value="1"/>
</dbReference>
<dbReference type="InterPro" id="IPR038051">
    <property type="entry name" value="XRCC4-like_N_sf"/>
</dbReference>
<comment type="subcellular location">
    <subcellularLocation>
        <location evidence="1">Nucleus</location>
    </subcellularLocation>
</comment>
<keyword evidence="3" id="KW-0238">DNA-binding</keyword>
<feature type="domain" description="XLF-like N-terminal" evidence="8">
    <location>
        <begin position="2"/>
        <end position="83"/>
    </location>
</feature>
<evidence type="ECO:0000256" key="3">
    <source>
        <dbReference type="ARBA" id="ARBA00023125"/>
    </source>
</evidence>
<keyword evidence="10" id="KW-1185">Reference proteome</keyword>
<dbReference type="Pfam" id="PF09302">
    <property type="entry name" value="XLF"/>
    <property type="match status" value="1"/>
</dbReference>
<protein>
    <recommendedName>
        <fullName evidence="7">Non-homologous end-joining factor 1</fullName>
    </recommendedName>
</protein>